<accession>A0A438KJ35</accession>
<comment type="cofactor">
    <cofactor evidence="1">
        <name>FAD</name>
        <dbReference type="ChEBI" id="CHEBI:57692"/>
    </cofactor>
</comment>
<dbReference type="PANTHER" id="PTHR42913:SF4">
    <property type="entry name" value="ALTERNATIVE NAD(P)H-UBIQUINONE OXIDOREDUCTASE C1, CHLOROPLASTIC_MITOCHONDRIAL"/>
    <property type="match status" value="1"/>
</dbReference>
<dbReference type="Pfam" id="PF07992">
    <property type="entry name" value="Pyr_redox_2"/>
    <property type="match status" value="1"/>
</dbReference>
<dbReference type="PANTHER" id="PTHR42913">
    <property type="entry name" value="APOPTOSIS-INDUCING FACTOR 1"/>
    <property type="match status" value="1"/>
</dbReference>
<dbReference type="Proteomes" id="UP000288805">
    <property type="component" value="Unassembled WGS sequence"/>
</dbReference>
<evidence type="ECO:0000259" key="5">
    <source>
        <dbReference type="Pfam" id="PF07992"/>
    </source>
</evidence>
<dbReference type="AlphaFoldDB" id="A0A438KJ35"/>
<dbReference type="EMBL" id="QGNW01000005">
    <property type="protein sequence ID" value="RVX21197.1"/>
    <property type="molecule type" value="Genomic_DNA"/>
</dbReference>
<proteinExistence type="predicted"/>
<evidence type="ECO:0000256" key="2">
    <source>
        <dbReference type="ARBA" id="ARBA00022630"/>
    </source>
</evidence>
<dbReference type="SUPFAM" id="SSF51905">
    <property type="entry name" value="FAD/NAD(P)-binding domain"/>
    <property type="match status" value="1"/>
</dbReference>
<dbReference type="GO" id="GO:0016491">
    <property type="term" value="F:oxidoreductase activity"/>
    <property type="evidence" value="ECO:0007669"/>
    <property type="project" value="UniProtKB-KW"/>
</dbReference>
<organism evidence="6 7">
    <name type="scientific">Vitis vinifera</name>
    <name type="common">Grape</name>
    <dbReference type="NCBI Taxonomy" id="29760"/>
    <lineage>
        <taxon>Eukaryota</taxon>
        <taxon>Viridiplantae</taxon>
        <taxon>Streptophyta</taxon>
        <taxon>Embryophyta</taxon>
        <taxon>Tracheophyta</taxon>
        <taxon>Spermatophyta</taxon>
        <taxon>Magnoliopsida</taxon>
        <taxon>eudicotyledons</taxon>
        <taxon>Gunneridae</taxon>
        <taxon>Pentapetalae</taxon>
        <taxon>rosids</taxon>
        <taxon>Vitales</taxon>
        <taxon>Vitaceae</taxon>
        <taxon>Viteae</taxon>
        <taxon>Vitis</taxon>
    </lineage>
</organism>
<dbReference type="OrthoDB" id="5376590at2759"/>
<dbReference type="Gene3D" id="3.50.50.100">
    <property type="match status" value="1"/>
</dbReference>
<gene>
    <name evidence="6" type="primary">NDC1_1</name>
    <name evidence="6" type="ORF">CK203_002140</name>
</gene>
<evidence type="ECO:0000256" key="3">
    <source>
        <dbReference type="ARBA" id="ARBA00022827"/>
    </source>
</evidence>
<sequence length="309" mass="34521">MPGVVSTCLQWDALISITLDAHWEIQIKWVFEAFIEIIRDLKEAFLIGVMNFTVGGDFFGDFFDVQEYRSPWKFTYWVDQILNLDDMVPAFTWQPSSAQKADSFTKRGASSFVVFVLLVDQSERFVFKPMLYELLTGEVDAWEIAPRFSDLLANTGVQFFQDRVKVLHPSDHLGMNGPTVSSCGGTVHLESGLVIEYDWLVLALGAEAKLDVVPGAAEFALPFSTLEDACRVDNRLRTLERKRFGRDFPIRVAVVGCGYSGVELAATVSERLQDKGIVQAINVETTICPTAPPGNREAALKVSYLDCEL</sequence>
<reference evidence="6 7" key="1">
    <citation type="journal article" date="2018" name="PLoS Genet.">
        <title>Population sequencing reveals clonal diversity and ancestral inbreeding in the grapevine cultivar Chardonnay.</title>
        <authorList>
            <person name="Roach M.J."/>
            <person name="Johnson D.L."/>
            <person name="Bohlmann J."/>
            <person name="van Vuuren H.J."/>
            <person name="Jones S.J."/>
            <person name="Pretorius I.S."/>
            <person name="Schmidt S.A."/>
            <person name="Borneman A.R."/>
        </authorList>
    </citation>
    <scope>NUCLEOTIDE SEQUENCE [LARGE SCALE GENOMIC DNA]</scope>
    <source>
        <strain evidence="7">cv. Chardonnay</strain>
        <tissue evidence="6">Leaf</tissue>
    </source>
</reference>
<evidence type="ECO:0000313" key="6">
    <source>
        <dbReference type="EMBL" id="RVX21197.1"/>
    </source>
</evidence>
<keyword evidence="3" id="KW-0274">FAD</keyword>
<protein>
    <submittedName>
        <fullName evidence="6">Alternative NAD(P)H-ubiquinone oxidoreductase C1, chloroplastic/mitochondrial</fullName>
    </submittedName>
</protein>
<keyword evidence="4" id="KW-0560">Oxidoreductase</keyword>
<feature type="domain" description="FAD/NAD(P)-binding" evidence="5">
    <location>
        <begin position="116"/>
        <end position="295"/>
    </location>
</feature>
<keyword evidence="2" id="KW-0285">Flavoprotein</keyword>
<comment type="caution">
    <text evidence="6">The sequence shown here is derived from an EMBL/GenBank/DDBJ whole genome shotgun (WGS) entry which is preliminary data.</text>
</comment>
<name>A0A438KJ35_VITVI</name>
<keyword evidence="6" id="KW-0830">Ubiquinone</keyword>
<evidence type="ECO:0000313" key="7">
    <source>
        <dbReference type="Proteomes" id="UP000288805"/>
    </source>
</evidence>
<evidence type="ECO:0000256" key="1">
    <source>
        <dbReference type="ARBA" id="ARBA00001974"/>
    </source>
</evidence>
<dbReference type="InterPro" id="IPR023753">
    <property type="entry name" value="FAD/NAD-binding_dom"/>
</dbReference>
<dbReference type="InterPro" id="IPR036188">
    <property type="entry name" value="FAD/NAD-bd_sf"/>
</dbReference>
<evidence type="ECO:0000256" key="4">
    <source>
        <dbReference type="ARBA" id="ARBA00023002"/>
    </source>
</evidence>
<dbReference type="InterPro" id="IPR051169">
    <property type="entry name" value="NADH-Q_oxidoreductase"/>
</dbReference>